<dbReference type="EMBL" id="CAJJDM010000006">
    <property type="protein sequence ID" value="CAD8045106.1"/>
    <property type="molecule type" value="Genomic_DNA"/>
</dbReference>
<dbReference type="Proteomes" id="UP000688137">
    <property type="component" value="Unassembled WGS sequence"/>
</dbReference>
<comment type="caution">
    <text evidence="1">The sequence shown here is derived from an EMBL/GenBank/DDBJ whole genome shotgun (WGS) entry which is preliminary data.</text>
</comment>
<keyword evidence="2" id="KW-1185">Reference proteome</keyword>
<accession>A0A8S1JXS8</accession>
<protein>
    <submittedName>
        <fullName evidence="1">Uncharacterized protein</fullName>
    </submittedName>
</protein>
<proteinExistence type="predicted"/>
<organism evidence="1 2">
    <name type="scientific">Paramecium primaurelia</name>
    <dbReference type="NCBI Taxonomy" id="5886"/>
    <lineage>
        <taxon>Eukaryota</taxon>
        <taxon>Sar</taxon>
        <taxon>Alveolata</taxon>
        <taxon>Ciliophora</taxon>
        <taxon>Intramacronucleata</taxon>
        <taxon>Oligohymenophorea</taxon>
        <taxon>Peniculida</taxon>
        <taxon>Parameciidae</taxon>
        <taxon>Paramecium</taxon>
    </lineage>
</organism>
<gene>
    <name evidence="1" type="ORF">PPRIM_AZ9-3.1.T0090131</name>
</gene>
<name>A0A8S1JXS8_PARPR</name>
<reference evidence="1" key="1">
    <citation type="submission" date="2021-01" db="EMBL/GenBank/DDBJ databases">
        <authorList>
            <consortium name="Genoscope - CEA"/>
            <person name="William W."/>
        </authorList>
    </citation>
    <scope>NUCLEOTIDE SEQUENCE</scope>
</reference>
<dbReference type="OMA" id="APTQNEY"/>
<dbReference type="AlphaFoldDB" id="A0A8S1JXS8"/>
<evidence type="ECO:0000313" key="1">
    <source>
        <dbReference type="EMBL" id="CAD8045106.1"/>
    </source>
</evidence>
<evidence type="ECO:0000313" key="2">
    <source>
        <dbReference type="Proteomes" id="UP000688137"/>
    </source>
</evidence>
<sequence>MNKKYSHLQGWEDYSVSNTPTNQLKFLSESLNYVNTAPTQNEYKLHQSVSPKKRRIIQCYIKNSVVIDNGYVLSQKQHYLQGNFIKKAQFSPKKQLKHSYIGPILQQIKIYEKNKQIGKNDSIIKQFTR</sequence>